<dbReference type="Pfam" id="PF00704">
    <property type="entry name" value="Glyco_hydro_18"/>
    <property type="match status" value="2"/>
</dbReference>
<feature type="domain" description="GH18" evidence="2">
    <location>
        <begin position="59"/>
        <end position="414"/>
    </location>
</feature>
<dbReference type="OrthoDB" id="76388at2759"/>
<keyword evidence="1" id="KW-1015">Disulfide bond</keyword>
<feature type="domain" description="GH18" evidence="2">
    <location>
        <begin position="428"/>
        <end position="602"/>
    </location>
</feature>
<dbReference type="Gene3D" id="3.20.20.80">
    <property type="entry name" value="Glycosidases"/>
    <property type="match status" value="2"/>
</dbReference>
<dbReference type="PANTHER" id="PTHR11177:SF317">
    <property type="entry name" value="CHITINASE 12-RELATED"/>
    <property type="match status" value="1"/>
</dbReference>
<dbReference type="STRING" id="7574.A0A1S3I501"/>
<dbReference type="GO" id="GO:0008061">
    <property type="term" value="F:chitin binding"/>
    <property type="evidence" value="ECO:0007669"/>
    <property type="project" value="InterPro"/>
</dbReference>
<dbReference type="InterPro" id="IPR029070">
    <property type="entry name" value="Chitinase_insertion_sf"/>
</dbReference>
<dbReference type="InterPro" id="IPR011583">
    <property type="entry name" value="Chitinase_II/V-like_cat"/>
</dbReference>
<dbReference type="SUPFAM" id="SSF51445">
    <property type="entry name" value="(Trans)glycosidases"/>
    <property type="match status" value="2"/>
</dbReference>
<evidence type="ECO:0000313" key="3">
    <source>
        <dbReference type="Proteomes" id="UP000085678"/>
    </source>
</evidence>
<evidence type="ECO:0000313" key="4">
    <source>
        <dbReference type="RefSeq" id="XP_013392444.1"/>
    </source>
</evidence>
<dbReference type="PROSITE" id="PS51910">
    <property type="entry name" value="GH18_2"/>
    <property type="match status" value="2"/>
</dbReference>
<dbReference type="GO" id="GO:0005576">
    <property type="term" value="C:extracellular region"/>
    <property type="evidence" value="ECO:0007669"/>
    <property type="project" value="TreeGrafter"/>
</dbReference>
<dbReference type="GO" id="GO:0004568">
    <property type="term" value="F:chitinase activity"/>
    <property type="evidence" value="ECO:0007669"/>
    <property type="project" value="TreeGrafter"/>
</dbReference>
<evidence type="ECO:0000259" key="2">
    <source>
        <dbReference type="PROSITE" id="PS51910"/>
    </source>
</evidence>
<dbReference type="Gene3D" id="3.10.50.10">
    <property type="match status" value="2"/>
</dbReference>
<proteinExistence type="predicted"/>
<sequence>MNTSKNSICVLKKLNFDPQLSFLTCLRNLLTLSSLLFRQVCLFLLIIICSWDLVNAASKKIVCYYTNWAQYRTGIGRYTPDDIQPGLCTHIIFAFAKVAQDPETKEYTQLLNFEWNDLAMYKKVTALKSPGVKVLLAVGGWTHGVWLFNQMASKKTTRKTFIKNAIAFLRKHNFDGLDYDWEYPKGDSKEKFAALVQETRKFFEEEGQNQNKERLLVSAAIAPLLDVIDDGYDIPLLAENLDFINVMAYDLHSHRHLSHHSPMDKQRETIKHLQSLGAPASKLILGIATYGRSNTLSGSSLHGMGDVVTGAGKPGVFTKQGGILAYYEVCTYRKDSDWQEKVHPTQQVPYGWLGYQWVGFDDVTSVGRKANYICTEQLGGVMIWTLDFDDFTGGTCGEGKYPLVRAAKDVLSKPSCFEETEAGGKLWNLDFINVMAYDLHSHRHLSHHSPMDKQRETIKHLQSLGAPASKLILGIATYGRSYTMSGSSLHGMGDVVTGAGKPGVFTKQGGILAFYEVCTYRKDSDWQEEVHPTQQVPYGWLGYQWVGFDDVTSVGGKANYICTEQLGGVMIWTLDFDDFTGGSCGEGKYPLVRAAKDVLSKPSCSEETEDGEKL</sequence>
<dbReference type="GeneID" id="106160399"/>
<protein>
    <submittedName>
        <fullName evidence="4">Chitinase-3-like protein 1</fullName>
    </submittedName>
</protein>
<accession>A0A1S3I501</accession>
<dbReference type="PANTHER" id="PTHR11177">
    <property type="entry name" value="CHITINASE"/>
    <property type="match status" value="1"/>
</dbReference>
<dbReference type="InterPro" id="IPR001223">
    <property type="entry name" value="Glyco_hydro18_cat"/>
</dbReference>
<dbReference type="SMART" id="SM00636">
    <property type="entry name" value="Glyco_18"/>
    <property type="match status" value="2"/>
</dbReference>
<name>A0A1S3I501_LINAN</name>
<gene>
    <name evidence="4" type="primary">LOC106160399</name>
</gene>
<dbReference type="FunFam" id="3.10.50.10:FF:000001">
    <property type="entry name" value="Chitinase 3-like 1"/>
    <property type="match status" value="2"/>
</dbReference>
<dbReference type="KEGG" id="lak:106160399"/>
<reference evidence="4" key="1">
    <citation type="submission" date="2025-08" db="UniProtKB">
        <authorList>
            <consortium name="RefSeq"/>
        </authorList>
    </citation>
    <scope>IDENTIFICATION</scope>
    <source>
        <tissue evidence="4">Gonads</tissue>
    </source>
</reference>
<dbReference type="Proteomes" id="UP000085678">
    <property type="component" value="Unplaced"/>
</dbReference>
<dbReference type="AlphaFoldDB" id="A0A1S3I501"/>
<organism evidence="3 4">
    <name type="scientific">Lingula anatina</name>
    <name type="common">Brachiopod</name>
    <name type="synonym">Lingula unguis</name>
    <dbReference type="NCBI Taxonomy" id="7574"/>
    <lineage>
        <taxon>Eukaryota</taxon>
        <taxon>Metazoa</taxon>
        <taxon>Spiralia</taxon>
        <taxon>Lophotrochozoa</taxon>
        <taxon>Brachiopoda</taxon>
        <taxon>Linguliformea</taxon>
        <taxon>Lingulata</taxon>
        <taxon>Lingulida</taxon>
        <taxon>Linguloidea</taxon>
        <taxon>Lingulidae</taxon>
        <taxon>Lingula</taxon>
    </lineage>
</organism>
<dbReference type="RefSeq" id="XP_013392444.1">
    <property type="nucleotide sequence ID" value="XM_013536990.1"/>
</dbReference>
<dbReference type="GO" id="GO:0005975">
    <property type="term" value="P:carbohydrate metabolic process"/>
    <property type="evidence" value="ECO:0007669"/>
    <property type="project" value="InterPro"/>
</dbReference>
<dbReference type="InParanoid" id="A0A1S3I501"/>
<dbReference type="GO" id="GO:0006032">
    <property type="term" value="P:chitin catabolic process"/>
    <property type="evidence" value="ECO:0007669"/>
    <property type="project" value="TreeGrafter"/>
</dbReference>
<dbReference type="InterPro" id="IPR050314">
    <property type="entry name" value="Glycosyl_Hydrlase_18"/>
</dbReference>
<dbReference type="InterPro" id="IPR017853">
    <property type="entry name" value="GH"/>
</dbReference>
<keyword evidence="3" id="KW-1185">Reference proteome</keyword>
<dbReference type="SUPFAM" id="SSF54556">
    <property type="entry name" value="Chitinase insertion domain"/>
    <property type="match status" value="2"/>
</dbReference>
<evidence type="ECO:0000256" key="1">
    <source>
        <dbReference type="ARBA" id="ARBA00023157"/>
    </source>
</evidence>